<gene>
    <name evidence="7" type="ORF">LC087_18615</name>
</gene>
<dbReference type="InterPro" id="IPR051328">
    <property type="entry name" value="T7SS_ABC-Transporter"/>
</dbReference>
<evidence type="ECO:0000313" key="7">
    <source>
        <dbReference type="EMBL" id="WLR42664.1"/>
    </source>
</evidence>
<keyword evidence="4 5" id="KW-0472">Membrane</keyword>
<feature type="transmembrane region" description="Helical" evidence="5">
    <location>
        <begin position="57"/>
        <end position="82"/>
    </location>
</feature>
<dbReference type="PANTHER" id="PTHR43077">
    <property type="entry name" value="TRANSPORT PERMEASE YVFS-RELATED"/>
    <property type="match status" value="1"/>
</dbReference>
<feature type="domain" description="ABC-2 type transporter transmembrane" evidence="6">
    <location>
        <begin position="18"/>
        <end position="194"/>
    </location>
</feature>
<keyword evidence="3 5" id="KW-1133">Transmembrane helix</keyword>
<dbReference type="PANTHER" id="PTHR43077:SF5">
    <property type="entry name" value="PHAGE INFECTION PROTEIN"/>
    <property type="match status" value="1"/>
</dbReference>
<feature type="transmembrane region" description="Helical" evidence="5">
    <location>
        <begin position="94"/>
        <end position="116"/>
    </location>
</feature>
<evidence type="ECO:0000259" key="6">
    <source>
        <dbReference type="Pfam" id="PF12698"/>
    </source>
</evidence>
<name>A0ABY9JTF6_9BACI</name>
<dbReference type="NCBIfam" id="TIGR03062">
    <property type="entry name" value="pip_yhgE_Cterm"/>
    <property type="match status" value="1"/>
</dbReference>
<protein>
    <submittedName>
        <fullName evidence="7">YhgE/Pip family protein</fullName>
    </submittedName>
</protein>
<reference evidence="7 8" key="1">
    <citation type="submission" date="2023-06" db="EMBL/GenBank/DDBJ databases">
        <title>Five Gram-positive bacteria isolated from mangrove sediments in Shenzhen, Guangdong, China.</title>
        <authorList>
            <person name="Yu S."/>
            <person name="Zheng W."/>
            <person name="Huang Y."/>
        </authorList>
    </citation>
    <scope>NUCLEOTIDE SEQUENCE [LARGE SCALE GENOMIC DNA]</scope>
    <source>
        <strain evidence="7 8">SaN35-3</strain>
    </source>
</reference>
<feature type="transmembrane region" description="Helical" evidence="5">
    <location>
        <begin position="123"/>
        <end position="142"/>
    </location>
</feature>
<evidence type="ECO:0000256" key="5">
    <source>
        <dbReference type="SAM" id="Phobius"/>
    </source>
</evidence>
<dbReference type="Proteomes" id="UP001197974">
    <property type="component" value="Chromosome"/>
</dbReference>
<evidence type="ECO:0000256" key="1">
    <source>
        <dbReference type="ARBA" id="ARBA00004141"/>
    </source>
</evidence>
<keyword evidence="2 5" id="KW-0812">Transmembrane</keyword>
<organism evidence="7 8">
    <name type="scientific">Bacillus carboniphilus</name>
    <dbReference type="NCBI Taxonomy" id="86663"/>
    <lineage>
        <taxon>Bacteria</taxon>
        <taxon>Bacillati</taxon>
        <taxon>Bacillota</taxon>
        <taxon>Bacilli</taxon>
        <taxon>Bacillales</taxon>
        <taxon>Bacillaceae</taxon>
        <taxon>Bacillus</taxon>
    </lineage>
</organism>
<feature type="transmembrane region" description="Helical" evidence="5">
    <location>
        <begin position="181"/>
        <end position="199"/>
    </location>
</feature>
<dbReference type="InterPro" id="IPR017501">
    <property type="entry name" value="Phage_infect_YhgE_C"/>
</dbReference>
<sequence length="215" mass="24614">MFADPVEVKNDKVAPVPDYGTGFSPYFLSLGLFVGALTLSIVFPLREPVAVPSSPIAWFLSKFGVLAVVSLFQTVLVVSVMFLWTDIQVHSEPYFILFTFVSSLTYITLIQFLATVLDNPGRFIAILLLIFQLTTSAGTFPLELIPDFFQWFNPFLPMTYTVFGYKAVISTGDFSIMWQNMFVLFSYIAVFIFLTNVYFRWNFKRRFEIMAREEA</sequence>
<dbReference type="RefSeq" id="WP_306019789.1">
    <property type="nucleotide sequence ID" value="NZ_CP129013.1"/>
</dbReference>
<proteinExistence type="predicted"/>
<keyword evidence="8" id="KW-1185">Reference proteome</keyword>
<feature type="transmembrane region" description="Helical" evidence="5">
    <location>
        <begin position="26"/>
        <end position="45"/>
    </location>
</feature>
<dbReference type="EMBL" id="CP129013">
    <property type="protein sequence ID" value="WLR42664.1"/>
    <property type="molecule type" value="Genomic_DNA"/>
</dbReference>
<evidence type="ECO:0000256" key="2">
    <source>
        <dbReference type="ARBA" id="ARBA00022692"/>
    </source>
</evidence>
<comment type="subcellular location">
    <subcellularLocation>
        <location evidence="1">Membrane</location>
        <topology evidence="1">Multi-pass membrane protein</topology>
    </subcellularLocation>
</comment>
<evidence type="ECO:0000313" key="8">
    <source>
        <dbReference type="Proteomes" id="UP001197974"/>
    </source>
</evidence>
<evidence type="ECO:0000256" key="3">
    <source>
        <dbReference type="ARBA" id="ARBA00022989"/>
    </source>
</evidence>
<dbReference type="Pfam" id="PF12698">
    <property type="entry name" value="ABC2_membrane_3"/>
    <property type="match status" value="1"/>
</dbReference>
<dbReference type="InterPro" id="IPR013525">
    <property type="entry name" value="ABC2_TM"/>
</dbReference>
<evidence type="ECO:0000256" key="4">
    <source>
        <dbReference type="ARBA" id="ARBA00023136"/>
    </source>
</evidence>
<accession>A0ABY9JTF6</accession>